<dbReference type="InterPro" id="IPR037185">
    <property type="entry name" value="EmrE-like"/>
</dbReference>
<sequence>MTRRRSDIAAGAGLAALAALSFGLTTPVVERSGRGVGAFSTAAVLYAGASIAAFALGCVATPDSARLSRQHLGRLFAMAVFGAGVAPTLLAWGVQRSGATTGSLLLNLEAVFTVLLAWRFYREPLGRRVVVALLVMALGGVALTMNAASSVGFDGLGAAAITGATLAWALDNTLSRGLAEQDPSAVVASKGALGAALTGAIAWMTHDPWPRPGPALVLLACGATGYGLSLRLYLLAQRRMGAARTGSVFALAPFIGASLGWALGDQPLGPWTLLSASLFAVGVALHITERHEHHHVHPAMKHDHPHRHDDGHHDHVHDPPFFGEHTHAHHHHHVEHAHDHAPDIHHDHDHEHAHA</sequence>
<protein>
    <submittedName>
        <fullName evidence="9">Membrane protein</fullName>
    </submittedName>
</protein>
<feature type="compositionally biased region" description="Basic and acidic residues" evidence="6">
    <location>
        <begin position="336"/>
        <end position="355"/>
    </location>
</feature>
<feature type="transmembrane region" description="Helical" evidence="7">
    <location>
        <begin position="72"/>
        <end position="92"/>
    </location>
</feature>
<dbReference type="SUPFAM" id="SSF103481">
    <property type="entry name" value="Multidrug resistance efflux transporter EmrE"/>
    <property type="match status" value="2"/>
</dbReference>
<evidence type="ECO:0000313" key="10">
    <source>
        <dbReference type="Proteomes" id="UP000067626"/>
    </source>
</evidence>
<dbReference type="Pfam" id="PF00892">
    <property type="entry name" value="EamA"/>
    <property type="match status" value="2"/>
</dbReference>
<keyword evidence="2" id="KW-1003">Cell membrane</keyword>
<keyword evidence="4 7" id="KW-1133">Transmembrane helix</keyword>
<evidence type="ECO:0000256" key="7">
    <source>
        <dbReference type="SAM" id="Phobius"/>
    </source>
</evidence>
<dbReference type="InterPro" id="IPR050638">
    <property type="entry name" value="AA-Vitamin_Transporters"/>
</dbReference>
<evidence type="ECO:0000256" key="1">
    <source>
        <dbReference type="ARBA" id="ARBA00004651"/>
    </source>
</evidence>
<accession>A0A0K1EM62</accession>
<feature type="domain" description="EamA" evidence="8">
    <location>
        <begin position="11"/>
        <end position="143"/>
    </location>
</feature>
<feature type="transmembrane region" description="Helical" evidence="7">
    <location>
        <begin position="98"/>
        <end position="118"/>
    </location>
</feature>
<dbReference type="GO" id="GO:0005886">
    <property type="term" value="C:plasma membrane"/>
    <property type="evidence" value="ECO:0007669"/>
    <property type="project" value="UniProtKB-SubCell"/>
</dbReference>
<reference evidence="9 10" key="1">
    <citation type="submission" date="2015-07" db="EMBL/GenBank/DDBJ databases">
        <title>Genome analysis of myxobacterium Chondromyces crocatus Cm c5 reveals a high potential for natural compound synthesis and the genetic basis for the loss of fruiting body formation.</title>
        <authorList>
            <person name="Zaburannyi N."/>
            <person name="Bunk B."/>
            <person name="Maier J."/>
            <person name="Overmann J."/>
            <person name="Mueller R."/>
        </authorList>
    </citation>
    <scope>NUCLEOTIDE SEQUENCE [LARGE SCALE GENOMIC DNA]</scope>
    <source>
        <strain evidence="9 10">Cm c5</strain>
    </source>
</reference>
<dbReference type="PANTHER" id="PTHR32322">
    <property type="entry name" value="INNER MEMBRANE TRANSPORTER"/>
    <property type="match status" value="1"/>
</dbReference>
<dbReference type="OrthoDB" id="9794287at2"/>
<evidence type="ECO:0000259" key="8">
    <source>
        <dbReference type="Pfam" id="PF00892"/>
    </source>
</evidence>
<proteinExistence type="predicted"/>
<feature type="domain" description="EamA" evidence="8">
    <location>
        <begin position="157"/>
        <end position="285"/>
    </location>
</feature>
<feature type="transmembrane region" description="Helical" evidence="7">
    <location>
        <begin position="39"/>
        <end position="60"/>
    </location>
</feature>
<evidence type="ECO:0000256" key="2">
    <source>
        <dbReference type="ARBA" id="ARBA00022475"/>
    </source>
</evidence>
<evidence type="ECO:0000256" key="5">
    <source>
        <dbReference type="ARBA" id="ARBA00023136"/>
    </source>
</evidence>
<feature type="region of interest" description="Disordered" evidence="6">
    <location>
        <begin position="323"/>
        <end position="355"/>
    </location>
</feature>
<keyword evidence="5 7" id="KW-0472">Membrane</keyword>
<evidence type="ECO:0000313" key="9">
    <source>
        <dbReference type="EMBL" id="AKT41737.1"/>
    </source>
</evidence>
<organism evidence="9 10">
    <name type="scientific">Chondromyces crocatus</name>
    <dbReference type="NCBI Taxonomy" id="52"/>
    <lineage>
        <taxon>Bacteria</taxon>
        <taxon>Pseudomonadati</taxon>
        <taxon>Myxococcota</taxon>
        <taxon>Polyangia</taxon>
        <taxon>Polyangiales</taxon>
        <taxon>Polyangiaceae</taxon>
        <taxon>Chondromyces</taxon>
    </lineage>
</organism>
<dbReference type="PATRIC" id="fig|52.7.peg.6554"/>
<dbReference type="RefSeq" id="WP_050433475.1">
    <property type="nucleotide sequence ID" value="NZ_CP012159.1"/>
</dbReference>
<dbReference type="EMBL" id="CP012159">
    <property type="protein sequence ID" value="AKT41737.1"/>
    <property type="molecule type" value="Genomic_DNA"/>
</dbReference>
<evidence type="ECO:0000256" key="3">
    <source>
        <dbReference type="ARBA" id="ARBA00022692"/>
    </source>
</evidence>
<feature type="transmembrane region" description="Helical" evidence="7">
    <location>
        <begin position="155"/>
        <end position="174"/>
    </location>
</feature>
<evidence type="ECO:0000256" key="4">
    <source>
        <dbReference type="ARBA" id="ARBA00022989"/>
    </source>
</evidence>
<dbReference type="PANTHER" id="PTHR32322:SF18">
    <property type="entry name" value="S-ADENOSYLMETHIONINE_S-ADENOSYLHOMOCYSTEINE TRANSPORTER"/>
    <property type="match status" value="1"/>
</dbReference>
<dbReference type="KEGG" id="ccro:CMC5_059480"/>
<evidence type="ECO:0000256" key="6">
    <source>
        <dbReference type="SAM" id="MobiDB-lite"/>
    </source>
</evidence>
<dbReference type="STRING" id="52.CMC5_059480"/>
<dbReference type="InterPro" id="IPR000620">
    <property type="entry name" value="EamA_dom"/>
</dbReference>
<keyword evidence="3 7" id="KW-0812">Transmembrane</keyword>
<feature type="transmembrane region" description="Helical" evidence="7">
    <location>
        <begin position="216"/>
        <end position="234"/>
    </location>
</feature>
<feature type="transmembrane region" description="Helical" evidence="7">
    <location>
        <begin position="246"/>
        <end position="264"/>
    </location>
</feature>
<keyword evidence="10" id="KW-1185">Reference proteome</keyword>
<feature type="transmembrane region" description="Helical" evidence="7">
    <location>
        <begin position="186"/>
        <end position="204"/>
    </location>
</feature>
<name>A0A0K1EM62_CHOCO</name>
<feature type="transmembrane region" description="Helical" evidence="7">
    <location>
        <begin position="130"/>
        <end position="149"/>
    </location>
</feature>
<dbReference type="Proteomes" id="UP000067626">
    <property type="component" value="Chromosome"/>
</dbReference>
<dbReference type="AlphaFoldDB" id="A0A0K1EM62"/>
<comment type="subcellular location">
    <subcellularLocation>
        <location evidence="1">Cell membrane</location>
        <topology evidence="1">Multi-pass membrane protein</topology>
    </subcellularLocation>
</comment>
<gene>
    <name evidence="9" type="ORF">CMC5_059480</name>
</gene>
<feature type="transmembrane region" description="Helical" evidence="7">
    <location>
        <begin position="270"/>
        <end position="288"/>
    </location>
</feature>